<dbReference type="AlphaFoldDB" id="A0A4S5E0Y9"/>
<name>A0A4S5E0Y9_9ACTN</name>
<dbReference type="SUPFAM" id="SSF56524">
    <property type="entry name" value="Oxidoreductase molybdopterin-binding domain"/>
    <property type="match status" value="1"/>
</dbReference>
<dbReference type="Gene3D" id="3.90.420.10">
    <property type="entry name" value="Oxidoreductase, molybdopterin-binding domain"/>
    <property type="match status" value="1"/>
</dbReference>
<organism evidence="1 2">
    <name type="scientific">Candidatus Frankia alpina</name>
    <dbReference type="NCBI Taxonomy" id="2699483"/>
    <lineage>
        <taxon>Bacteria</taxon>
        <taxon>Bacillati</taxon>
        <taxon>Actinomycetota</taxon>
        <taxon>Actinomycetes</taxon>
        <taxon>Frankiales</taxon>
        <taxon>Frankiaceae</taxon>
        <taxon>Frankia</taxon>
    </lineage>
</organism>
<evidence type="ECO:0000313" key="2">
    <source>
        <dbReference type="Proteomes" id="UP000305282"/>
    </source>
</evidence>
<dbReference type="EMBL" id="SSXH01000514">
    <property type="protein sequence ID" value="THJ64998.1"/>
    <property type="molecule type" value="Genomic_DNA"/>
</dbReference>
<dbReference type="OrthoDB" id="3577245at2"/>
<sequence length="140" mass="14807">MLILGRIAYLQRLTVADLAAKYPQHTQKVTFQSGAGPQTHTYTGPTLYDVLQAAKPTFRSDVKNDALRYAAVIHASDGYESVVSWGEIDPGFAGTEALLAVTQDGVSLAKEGPRLTAPGDTKGGRYVSGVTAVTLVRAGL</sequence>
<evidence type="ECO:0000313" key="1">
    <source>
        <dbReference type="EMBL" id="THJ64998.1"/>
    </source>
</evidence>
<comment type="caution">
    <text evidence="1">The sequence shown here is derived from an EMBL/GenBank/DDBJ whole genome shotgun (WGS) entry which is preliminary data.</text>
</comment>
<keyword evidence="2" id="KW-1185">Reference proteome</keyword>
<dbReference type="InterPro" id="IPR036374">
    <property type="entry name" value="OxRdtase_Mopterin-bd_sf"/>
</dbReference>
<accession>A0A4S5E0Y9</accession>
<gene>
    <name evidence="1" type="ORF">E7Y31_17260</name>
</gene>
<evidence type="ECO:0008006" key="3">
    <source>
        <dbReference type="Google" id="ProtNLM"/>
    </source>
</evidence>
<dbReference type="Proteomes" id="UP000305282">
    <property type="component" value="Unassembled WGS sequence"/>
</dbReference>
<protein>
    <recommendedName>
        <fullName evidence="3">Oxidoreductase molybdopterin-binding domain-containing protein</fullName>
    </recommendedName>
</protein>
<proteinExistence type="predicted"/>
<reference evidence="1 2" key="1">
    <citation type="submission" date="2019-04" db="EMBL/GenBank/DDBJ databases">
        <title>Draft genome sequences for three unisolated Alnus-infective Frankia Sp+ strains, AgTrS, AiOr and AvVan, the first sequenced Frankia strains able to sporulate in-planta.</title>
        <authorList>
            <person name="Bethencourt L."/>
            <person name="Vautrin F."/>
            <person name="Taib N."/>
            <person name="Dubost A."/>
            <person name="Castro-Garcia L."/>
            <person name="Imbaud O."/>
            <person name="Abrouk D."/>
            <person name="Fournier P."/>
            <person name="Briolay J."/>
            <person name="Nguyen A."/>
            <person name="Normand P."/>
            <person name="Fernandez M.P."/>
            <person name="Brochier-Armanet C."/>
            <person name="Herrera-Belaroussi A."/>
        </authorList>
    </citation>
    <scope>NUCLEOTIDE SEQUENCE [LARGE SCALE GENOMIC DNA]</scope>
    <source>
        <strain evidence="1 2">AvVan</strain>
    </source>
</reference>